<evidence type="ECO:0000313" key="1">
    <source>
        <dbReference type="EMBL" id="CAH2057199.1"/>
    </source>
</evidence>
<dbReference type="Proteomes" id="UP000837857">
    <property type="component" value="Chromosome 24"/>
</dbReference>
<proteinExistence type="predicted"/>
<gene>
    <name evidence="1" type="ORF">IPOD504_LOCUS10069</name>
</gene>
<protein>
    <submittedName>
        <fullName evidence="1">Uncharacterized protein</fullName>
    </submittedName>
</protein>
<feature type="non-terminal residue" evidence="1">
    <location>
        <position position="114"/>
    </location>
</feature>
<organism evidence="1 2">
    <name type="scientific">Iphiclides podalirius</name>
    <name type="common">scarce swallowtail</name>
    <dbReference type="NCBI Taxonomy" id="110791"/>
    <lineage>
        <taxon>Eukaryota</taxon>
        <taxon>Metazoa</taxon>
        <taxon>Ecdysozoa</taxon>
        <taxon>Arthropoda</taxon>
        <taxon>Hexapoda</taxon>
        <taxon>Insecta</taxon>
        <taxon>Pterygota</taxon>
        <taxon>Neoptera</taxon>
        <taxon>Endopterygota</taxon>
        <taxon>Lepidoptera</taxon>
        <taxon>Glossata</taxon>
        <taxon>Ditrysia</taxon>
        <taxon>Papilionoidea</taxon>
        <taxon>Papilionidae</taxon>
        <taxon>Papilioninae</taxon>
        <taxon>Iphiclides</taxon>
    </lineage>
</organism>
<evidence type="ECO:0000313" key="2">
    <source>
        <dbReference type="Proteomes" id="UP000837857"/>
    </source>
</evidence>
<name>A0ABN8IKT3_9NEOP</name>
<reference evidence="1" key="1">
    <citation type="submission" date="2022-03" db="EMBL/GenBank/DDBJ databases">
        <authorList>
            <person name="Martin H S."/>
        </authorList>
    </citation>
    <scope>NUCLEOTIDE SEQUENCE</scope>
</reference>
<dbReference type="EMBL" id="OW152836">
    <property type="protein sequence ID" value="CAH2057199.1"/>
    <property type="molecule type" value="Genomic_DNA"/>
</dbReference>
<accession>A0ABN8IKT3</accession>
<keyword evidence="2" id="KW-1185">Reference proteome</keyword>
<sequence length="114" mass="13076">MRLRRRKTFLPASVCYRNLWKKKVQTVMRLHTYDGAKHARNETRDDETVAIPLTHNTREMRSLLLPVRPATIIHQSAAIFCSPESKRQCVLSSQSQGDDISPREVVVSAQDAPY</sequence>